<proteinExistence type="predicted"/>
<dbReference type="EMBL" id="JAVIZX010000001">
    <property type="protein sequence ID" value="MDR6215597.1"/>
    <property type="molecule type" value="Genomic_DNA"/>
</dbReference>
<evidence type="ECO:0000313" key="3">
    <source>
        <dbReference type="Proteomes" id="UP001267710"/>
    </source>
</evidence>
<protein>
    <submittedName>
        <fullName evidence="2">Uncharacterized protein</fullName>
    </submittedName>
</protein>
<accession>A0ABU1IFN5</accession>
<gene>
    <name evidence="2" type="ORF">QE399_003286</name>
</gene>
<organism evidence="2 3">
    <name type="scientific">Paracidovorax wautersii</name>
    <dbReference type="NCBI Taxonomy" id="1177982"/>
    <lineage>
        <taxon>Bacteria</taxon>
        <taxon>Pseudomonadati</taxon>
        <taxon>Pseudomonadota</taxon>
        <taxon>Betaproteobacteria</taxon>
        <taxon>Burkholderiales</taxon>
        <taxon>Comamonadaceae</taxon>
        <taxon>Paracidovorax</taxon>
    </lineage>
</organism>
<feature type="compositionally biased region" description="Basic and acidic residues" evidence="1">
    <location>
        <begin position="23"/>
        <end position="38"/>
    </location>
</feature>
<sequence length="71" mass="7069">MTEPLTSTDPDDTTRAVPASGKHAKEGASNREPVKEATLDSVAGEEDPGASLDLVMPPPPGSAGSPGKKGG</sequence>
<comment type="caution">
    <text evidence="2">The sequence shown here is derived from an EMBL/GenBank/DDBJ whole genome shotgun (WGS) entry which is preliminary data.</text>
</comment>
<evidence type="ECO:0000256" key="1">
    <source>
        <dbReference type="SAM" id="MobiDB-lite"/>
    </source>
</evidence>
<feature type="compositionally biased region" description="Low complexity" evidence="1">
    <location>
        <begin position="62"/>
        <end position="71"/>
    </location>
</feature>
<name>A0ABU1IFN5_9BURK</name>
<evidence type="ECO:0000313" key="2">
    <source>
        <dbReference type="EMBL" id="MDR6215597.1"/>
    </source>
</evidence>
<feature type="region of interest" description="Disordered" evidence="1">
    <location>
        <begin position="1"/>
        <end position="71"/>
    </location>
</feature>
<keyword evidence="3" id="KW-1185">Reference proteome</keyword>
<reference evidence="2 3" key="1">
    <citation type="submission" date="2023-08" db="EMBL/GenBank/DDBJ databases">
        <title>Functional and genomic diversity of the sorghum phyllosphere microbiome.</title>
        <authorList>
            <person name="Shade A."/>
        </authorList>
    </citation>
    <scope>NUCLEOTIDE SEQUENCE [LARGE SCALE GENOMIC DNA]</scope>
    <source>
        <strain evidence="2 3">SORGH_AS_0335</strain>
    </source>
</reference>
<dbReference type="Proteomes" id="UP001267710">
    <property type="component" value="Unassembled WGS sequence"/>
</dbReference>